<keyword evidence="7" id="KW-1185">Reference proteome</keyword>
<dbReference type="InterPro" id="IPR017596">
    <property type="entry name" value="PdhA/BkdA"/>
</dbReference>
<dbReference type="SUPFAM" id="SSF52518">
    <property type="entry name" value="Thiamin diphosphate-binding fold (THDP-binding)"/>
    <property type="match status" value="1"/>
</dbReference>
<dbReference type="Pfam" id="PF00676">
    <property type="entry name" value="E1_dh"/>
    <property type="match status" value="1"/>
</dbReference>
<evidence type="ECO:0000256" key="4">
    <source>
        <dbReference type="RuleBase" id="RU366007"/>
    </source>
</evidence>
<comment type="cofactor">
    <cofactor evidence="1 4">
        <name>thiamine diphosphate</name>
        <dbReference type="ChEBI" id="CHEBI:58937"/>
    </cofactor>
</comment>
<comment type="function">
    <text evidence="4">The pyruvate dehydrogenase complex catalyzes the overall conversion of pyruvate to acetyl-CoA and CO(2). It contains multiple copies of three enzymatic components: pyruvate dehydrogenase (E1), dihydrolipoamide acetyltransferase (E2) and lipoamide dehydrogenase (E3).</text>
</comment>
<evidence type="ECO:0000313" key="7">
    <source>
        <dbReference type="Proteomes" id="UP000183685"/>
    </source>
</evidence>
<proteinExistence type="predicted"/>
<accession>A0A1G7ADK2</accession>
<evidence type="ECO:0000256" key="1">
    <source>
        <dbReference type="ARBA" id="ARBA00001964"/>
    </source>
</evidence>
<sequence>MPQIGMKPNDPVPVLSVLNQDGALDETLEPDLSEDTLHRMYRTMLEARLFDERLLNLQRQGKLGTFAPVRGQEAAQVGSISALEEDDWMVPSFRENAAALWRGTPMDGLFLFIAGYNEGLAIPDGKKDLPVAVPVASQLPHAVGLAYAEKFRKTDNVAMVYFGDGATSEGDFHEALNFAGVMEVPVVFVCQNNQWAISVPRKKQTASHSIAQKAHAYGIQGIQVDGNDVLAVHAATRDAVERARNEHKPTLIECVTYRMEVHTTADDPTVYRDDEDVEAWEERDPIKRMRDYLTGKDIWSDDQEEELRDTVKKQIEEAWKKTQKTIEGLDDPTVIFDHMFDEPTHLIKEQRARFEQDLQSGRDADE</sequence>
<dbReference type="EC" id="1.2.4.1" evidence="4"/>
<feature type="domain" description="Dehydrogenase E1 component" evidence="5">
    <location>
        <begin position="41"/>
        <end position="324"/>
    </location>
</feature>
<dbReference type="GO" id="GO:0009083">
    <property type="term" value="P:branched-chain amino acid catabolic process"/>
    <property type="evidence" value="ECO:0007669"/>
    <property type="project" value="TreeGrafter"/>
</dbReference>
<dbReference type="CDD" id="cd02000">
    <property type="entry name" value="TPP_E1_PDC_ADC_BCADC"/>
    <property type="match status" value="1"/>
</dbReference>
<reference evidence="6 7" key="1">
    <citation type="submission" date="2016-10" db="EMBL/GenBank/DDBJ databases">
        <authorList>
            <person name="de Groot N.N."/>
        </authorList>
    </citation>
    <scope>NUCLEOTIDE SEQUENCE [LARGE SCALE GENOMIC DNA]</scope>
    <source>
        <strain evidence="6 7">CGMCC 1.9109</strain>
    </source>
</reference>
<organism evidence="6 7">
    <name type="scientific">Kordiimonas lacus</name>
    <dbReference type="NCBI Taxonomy" id="637679"/>
    <lineage>
        <taxon>Bacteria</taxon>
        <taxon>Pseudomonadati</taxon>
        <taxon>Pseudomonadota</taxon>
        <taxon>Alphaproteobacteria</taxon>
        <taxon>Kordiimonadales</taxon>
        <taxon>Kordiimonadaceae</taxon>
        <taxon>Kordiimonas</taxon>
    </lineage>
</organism>
<dbReference type="InterPro" id="IPR029061">
    <property type="entry name" value="THDP-binding"/>
</dbReference>
<evidence type="ECO:0000256" key="3">
    <source>
        <dbReference type="ARBA" id="ARBA00023052"/>
    </source>
</evidence>
<evidence type="ECO:0000259" key="5">
    <source>
        <dbReference type="Pfam" id="PF00676"/>
    </source>
</evidence>
<dbReference type="EMBL" id="FNAK01000004">
    <property type="protein sequence ID" value="SDE12115.1"/>
    <property type="molecule type" value="Genomic_DNA"/>
</dbReference>
<dbReference type="PANTHER" id="PTHR43380">
    <property type="entry name" value="2-OXOISOVALERATE DEHYDROGENASE SUBUNIT ALPHA, MITOCHONDRIAL"/>
    <property type="match status" value="1"/>
</dbReference>
<dbReference type="NCBIfam" id="TIGR03181">
    <property type="entry name" value="PDH_E1_alph_x"/>
    <property type="match status" value="1"/>
</dbReference>
<dbReference type="InterPro" id="IPR001017">
    <property type="entry name" value="DH_E1"/>
</dbReference>
<dbReference type="Proteomes" id="UP000183685">
    <property type="component" value="Unassembled WGS sequence"/>
</dbReference>
<dbReference type="AlphaFoldDB" id="A0A1G7ADK2"/>
<keyword evidence="4 6" id="KW-0670">Pyruvate</keyword>
<gene>
    <name evidence="6" type="ORF">SAMN04488071_2165</name>
</gene>
<dbReference type="PANTHER" id="PTHR43380:SF1">
    <property type="entry name" value="2-OXOISOVALERATE DEHYDROGENASE SUBUNIT ALPHA, MITOCHONDRIAL"/>
    <property type="match status" value="1"/>
</dbReference>
<evidence type="ECO:0000256" key="2">
    <source>
        <dbReference type="ARBA" id="ARBA00023002"/>
    </source>
</evidence>
<comment type="catalytic activity">
    <reaction evidence="4">
        <text>N(6)-[(R)-lipoyl]-L-lysyl-[protein] + pyruvate + H(+) = N(6)-[(R)-S(8)-acetyldihydrolipoyl]-L-lysyl-[protein] + CO2</text>
        <dbReference type="Rhea" id="RHEA:19189"/>
        <dbReference type="Rhea" id="RHEA-COMP:10474"/>
        <dbReference type="Rhea" id="RHEA-COMP:10478"/>
        <dbReference type="ChEBI" id="CHEBI:15361"/>
        <dbReference type="ChEBI" id="CHEBI:15378"/>
        <dbReference type="ChEBI" id="CHEBI:16526"/>
        <dbReference type="ChEBI" id="CHEBI:83099"/>
        <dbReference type="ChEBI" id="CHEBI:83111"/>
        <dbReference type="EC" id="1.2.4.1"/>
    </reaction>
</comment>
<dbReference type="Gene3D" id="3.40.50.970">
    <property type="match status" value="1"/>
</dbReference>
<dbReference type="GO" id="GO:0004739">
    <property type="term" value="F:pyruvate dehydrogenase (acetyl-transferring) activity"/>
    <property type="evidence" value="ECO:0007669"/>
    <property type="project" value="UniProtKB-UniRule"/>
</dbReference>
<comment type="subunit">
    <text evidence="4">Heterodimer of an alpha and a beta chain.</text>
</comment>
<dbReference type="InterPro" id="IPR050771">
    <property type="entry name" value="Alpha-ketoacid_DH_E1_comp"/>
</dbReference>
<name>A0A1G7ADK2_9PROT</name>
<protein>
    <recommendedName>
        <fullName evidence="4">Pyruvate dehydrogenase E1 component subunit alpha</fullName>
        <ecNumber evidence="4">1.2.4.1</ecNumber>
    </recommendedName>
</protein>
<dbReference type="STRING" id="637679.GCA_001550055_01692"/>
<evidence type="ECO:0000313" key="6">
    <source>
        <dbReference type="EMBL" id="SDE12115.1"/>
    </source>
</evidence>
<keyword evidence="2 4" id="KW-0560">Oxidoreductase</keyword>
<keyword evidence="3 4" id="KW-0786">Thiamine pyrophosphate</keyword>